<accession>A0A1W1CNN7</accession>
<dbReference type="AlphaFoldDB" id="A0A1W1CNN7"/>
<keyword evidence="1" id="KW-0472">Membrane</keyword>
<gene>
    <name evidence="2" type="ORF">MNB_SM-4-204</name>
</gene>
<protein>
    <submittedName>
        <fullName evidence="2">Uncharacterized protein</fullName>
    </submittedName>
</protein>
<feature type="transmembrane region" description="Helical" evidence="1">
    <location>
        <begin position="47"/>
        <end position="66"/>
    </location>
</feature>
<proteinExistence type="predicted"/>
<keyword evidence="1" id="KW-1133">Transmembrane helix</keyword>
<evidence type="ECO:0000313" key="2">
    <source>
        <dbReference type="EMBL" id="SFV67271.1"/>
    </source>
</evidence>
<dbReference type="EMBL" id="FPHF01000095">
    <property type="protein sequence ID" value="SFV67271.1"/>
    <property type="molecule type" value="Genomic_DNA"/>
</dbReference>
<evidence type="ECO:0000256" key="1">
    <source>
        <dbReference type="SAM" id="Phobius"/>
    </source>
</evidence>
<organism evidence="2">
    <name type="scientific">hydrothermal vent metagenome</name>
    <dbReference type="NCBI Taxonomy" id="652676"/>
    <lineage>
        <taxon>unclassified sequences</taxon>
        <taxon>metagenomes</taxon>
        <taxon>ecological metagenomes</taxon>
    </lineage>
</organism>
<feature type="transmembrane region" description="Helical" evidence="1">
    <location>
        <begin position="73"/>
        <end position="92"/>
    </location>
</feature>
<sequence>MSKAVQAFLSGIFFTFILDFFLFLGIFENYIKAKDIDVYYNILFADHQNLFIFLFFSIVLGYITLYKETKLSLIVIGTLSILSLSTLITPIGSTLGELLLMKNNVAIQMKKYSYQGNIIYDGRDKITFYDYSFKKVLHLDKNQIVGEY</sequence>
<name>A0A1W1CNN7_9ZZZZ</name>
<reference evidence="2" key="1">
    <citation type="submission" date="2016-10" db="EMBL/GenBank/DDBJ databases">
        <authorList>
            <person name="de Groot N.N."/>
        </authorList>
    </citation>
    <scope>NUCLEOTIDE SEQUENCE</scope>
</reference>
<feature type="transmembrane region" description="Helical" evidence="1">
    <location>
        <begin position="7"/>
        <end position="27"/>
    </location>
</feature>
<keyword evidence="1" id="KW-0812">Transmembrane</keyword>